<dbReference type="STRING" id="1293.SH09_13390"/>
<gene>
    <name evidence="2" type="ORF">NCTC12195_03539</name>
    <name evidence="1" type="ORF">SGA02_28410</name>
</gene>
<evidence type="ECO:0000313" key="4">
    <source>
        <dbReference type="Proteomes" id="UP000321057"/>
    </source>
</evidence>
<keyword evidence="4" id="KW-1185">Reference proteome</keyword>
<evidence type="ECO:0000313" key="1">
    <source>
        <dbReference type="EMBL" id="GEQ07013.1"/>
    </source>
</evidence>
<evidence type="ECO:0000313" key="2">
    <source>
        <dbReference type="EMBL" id="SUM34031.1"/>
    </source>
</evidence>
<evidence type="ECO:0000313" key="3">
    <source>
        <dbReference type="Proteomes" id="UP000255277"/>
    </source>
</evidence>
<sequence length="138" mass="16273">MTDILIKIQDALMNDELISKHFERRNIKFFVYPNANDIISNVIVIDEIFSPSRSDFADNNPLTYDYLFQIDVFVKQKNNNVNGSLLSRELILRVSKIMWQELGFGEFNSFKPEYNQDFNLYQASKQFRGKKYIDEGLL</sequence>
<dbReference type="EMBL" id="UHDK01000001">
    <property type="protein sequence ID" value="SUM34031.1"/>
    <property type="molecule type" value="Genomic_DNA"/>
</dbReference>
<dbReference type="AlphaFoldDB" id="A0A0D0QTN7"/>
<proteinExistence type="predicted"/>
<dbReference type="RefSeq" id="WP_042740123.1">
    <property type="nucleotide sequence ID" value="NZ_BKAX01000016.1"/>
</dbReference>
<reference evidence="2 3" key="1">
    <citation type="submission" date="2018-06" db="EMBL/GenBank/DDBJ databases">
        <authorList>
            <consortium name="Pathogen Informatics"/>
            <person name="Doyle S."/>
        </authorList>
    </citation>
    <scope>NUCLEOTIDE SEQUENCE [LARGE SCALE GENOMIC DNA]</scope>
    <source>
        <strain evidence="2 3">NCTC12195</strain>
    </source>
</reference>
<protein>
    <submittedName>
        <fullName evidence="2">Putative bacteriophage protein</fullName>
    </submittedName>
</protein>
<organism evidence="2 3">
    <name type="scientific">Staphylococcus gallinarum</name>
    <dbReference type="NCBI Taxonomy" id="1293"/>
    <lineage>
        <taxon>Bacteria</taxon>
        <taxon>Bacillati</taxon>
        <taxon>Bacillota</taxon>
        <taxon>Bacilli</taxon>
        <taxon>Bacillales</taxon>
        <taxon>Staphylococcaceae</taxon>
        <taxon>Staphylococcus</taxon>
    </lineage>
</organism>
<accession>A0A0D0QTN7</accession>
<dbReference type="Proteomes" id="UP000255277">
    <property type="component" value="Unassembled WGS sequence"/>
</dbReference>
<dbReference type="EMBL" id="BKAX01000016">
    <property type="protein sequence ID" value="GEQ07013.1"/>
    <property type="molecule type" value="Genomic_DNA"/>
</dbReference>
<dbReference type="OrthoDB" id="2168818at2"/>
<dbReference type="Proteomes" id="UP000321057">
    <property type="component" value="Unassembled WGS sequence"/>
</dbReference>
<reference evidence="1 4" key="2">
    <citation type="submission" date="2019-07" db="EMBL/GenBank/DDBJ databases">
        <title>Whole genome shotgun sequence of Staphylococcus gallinarum NBRC 109767.</title>
        <authorList>
            <person name="Hosoyama A."/>
            <person name="Uohara A."/>
            <person name="Ohji S."/>
            <person name="Ichikawa N."/>
        </authorList>
    </citation>
    <scope>NUCLEOTIDE SEQUENCE [LARGE SCALE GENOMIC DNA]</scope>
    <source>
        <strain evidence="1 4">NBRC 109767</strain>
    </source>
</reference>
<name>A0A0D0QTN7_STAGA</name>